<dbReference type="Proteomes" id="UP001458880">
    <property type="component" value="Unassembled WGS sequence"/>
</dbReference>
<protein>
    <submittedName>
        <fullName evidence="3">Uncharacterized protein</fullName>
    </submittedName>
</protein>
<evidence type="ECO:0000313" key="4">
    <source>
        <dbReference type="Proteomes" id="UP001458880"/>
    </source>
</evidence>
<evidence type="ECO:0000256" key="1">
    <source>
        <dbReference type="SAM" id="Coils"/>
    </source>
</evidence>
<proteinExistence type="predicted"/>
<feature type="coiled-coil region" evidence="1">
    <location>
        <begin position="80"/>
        <end position="121"/>
    </location>
</feature>
<dbReference type="AlphaFoldDB" id="A0AAW1LVS4"/>
<evidence type="ECO:0000256" key="2">
    <source>
        <dbReference type="SAM" id="MobiDB-lite"/>
    </source>
</evidence>
<evidence type="ECO:0000313" key="3">
    <source>
        <dbReference type="EMBL" id="KAK9739262.1"/>
    </source>
</evidence>
<keyword evidence="4" id="KW-1185">Reference proteome</keyword>
<organism evidence="3 4">
    <name type="scientific">Popillia japonica</name>
    <name type="common">Japanese beetle</name>
    <dbReference type="NCBI Taxonomy" id="7064"/>
    <lineage>
        <taxon>Eukaryota</taxon>
        <taxon>Metazoa</taxon>
        <taxon>Ecdysozoa</taxon>
        <taxon>Arthropoda</taxon>
        <taxon>Hexapoda</taxon>
        <taxon>Insecta</taxon>
        <taxon>Pterygota</taxon>
        <taxon>Neoptera</taxon>
        <taxon>Endopterygota</taxon>
        <taxon>Coleoptera</taxon>
        <taxon>Polyphaga</taxon>
        <taxon>Scarabaeiformia</taxon>
        <taxon>Scarabaeidae</taxon>
        <taxon>Rutelinae</taxon>
        <taxon>Popillia</taxon>
    </lineage>
</organism>
<name>A0AAW1LVS4_POPJA</name>
<keyword evidence="1" id="KW-0175">Coiled coil</keyword>
<feature type="region of interest" description="Disordered" evidence="2">
    <location>
        <begin position="144"/>
        <end position="164"/>
    </location>
</feature>
<sequence>MSKYGILERKNRALERQLEFERNWINTLEDKLITFRSLLRDFKPHPCEYKDDTDAYYRIKHYIESKNVLHEELKVKGDKIIELEQQNASQQTQLKKFEEELTQLRTENREVTAKVNEQEKIHKRDQRRRICKERQLNNQLIILKQDKSKRAGKNTQTRSKKKNM</sequence>
<dbReference type="EMBL" id="JASPKY010000076">
    <property type="protein sequence ID" value="KAK9739262.1"/>
    <property type="molecule type" value="Genomic_DNA"/>
</dbReference>
<comment type="caution">
    <text evidence="3">The sequence shown here is derived from an EMBL/GenBank/DDBJ whole genome shotgun (WGS) entry which is preliminary data.</text>
</comment>
<reference evidence="3 4" key="1">
    <citation type="journal article" date="2024" name="BMC Genomics">
        <title>De novo assembly and annotation of Popillia japonica's genome with initial clues to its potential as an invasive pest.</title>
        <authorList>
            <person name="Cucini C."/>
            <person name="Boschi S."/>
            <person name="Funari R."/>
            <person name="Cardaioli E."/>
            <person name="Iannotti N."/>
            <person name="Marturano G."/>
            <person name="Paoli F."/>
            <person name="Bruttini M."/>
            <person name="Carapelli A."/>
            <person name="Frati F."/>
            <person name="Nardi F."/>
        </authorList>
    </citation>
    <scope>NUCLEOTIDE SEQUENCE [LARGE SCALE GENOMIC DNA]</scope>
    <source>
        <strain evidence="3">DMR45628</strain>
    </source>
</reference>
<gene>
    <name evidence="3" type="ORF">QE152_g9093</name>
</gene>
<accession>A0AAW1LVS4</accession>